<keyword evidence="1" id="KW-1133">Transmembrane helix</keyword>
<dbReference type="InterPro" id="IPR008620">
    <property type="entry name" value="FixH"/>
</dbReference>
<sequence>MKSDIWYRNPWVWLIITFPMLAVIGGIATIIITNQNQPDMVIDDYYKKGKAINQELTLYNNAKELGISLSLKIDEQRIELKSPQTYTALKVNVVHSTLADQDFSLVLTPNGKGTLSSSVDSIMAGKWQIIIAPMDNAWKIRKDIALPNSTWIAL</sequence>
<accession>A0ABU3QWH6</accession>
<proteinExistence type="predicted"/>
<dbReference type="Proteomes" id="UP001257914">
    <property type="component" value="Unassembled WGS sequence"/>
</dbReference>
<comment type="caution">
    <text evidence="2">The sequence shown here is derived from an EMBL/GenBank/DDBJ whole genome shotgun (WGS) entry which is preliminary data.</text>
</comment>
<feature type="transmembrane region" description="Helical" evidence="1">
    <location>
        <begin position="12"/>
        <end position="32"/>
    </location>
</feature>
<name>A0ABU3QWH6_9GAMM</name>
<dbReference type="EMBL" id="JAWCUA010000001">
    <property type="protein sequence ID" value="MDU0111760.1"/>
    <property type="molecule type" value="Genomic_DNA"/>
</dbReference>
<gene>
    <name evidence="2" type="ORF">RT723_01795</name>
</gene>
<reference evidence="2 3" key="1">
    <citation type="submission" date="2023-10" db="EMBL/GenBank/DDBJ databases">
        <title>Psychrosphaera aquimaarina strain SW33 isolated from seawater.</title>
        <authorList>
            <person name="Bayburt H."/>
            <person name="Kim J.M."/>
            <person name="Choi B.J."/>
            <person name="Jeon C.O."/>
        </authorList>
    </citation>
    <scope>NUCLEOTIDE SEQUENCE [LARGE SCALE GENOMIC DNA]</scope>
    <source>
        <strain evidence="2 3">KCTC 52743</strain>
    </source>
</reference>
<evidence type="ECO:0000313" key="3">
    <source>
        <dbReference type="Proteomes" id="UP001257914"/>
    </source>
</evidence>
<evidence type="ECO:0000256" key="1">
    <source>
        <dbReference type="SAM" id="Phobius"/>
    </source>
</evidence>
<keyword evidence="3" id="KW-1185">Reference proteome</keyword>
<keyword evidence="1" id="KW-0812">Transmembrane</keyword>
<organism evidence="2 3">
    <name type="scientific">Psychrosphaera aquimarina</name>
    <dbReference type="NCBI Taxonomy" id="2044854"/>
    <lineage>
        <taxon>Bacteria</taxon>
        <taxon>Pseudomonadati</taxon>
        <taxon>Pseudomonadota</taxon>
        <taxon>Gammaproteobacteria</taxon>
        <taxon>Alteromonadales</taxon>
        <taxon>Pseudoalteromonadaceae</taxon>
        <taxon>Psychrosphaera</taxon>
    </lineage>
</organism>
<dbReference type="Pfam" id="PF05751">
    <property type="entry name" value="FixH"/>
    <property type="match status" value="1"/>
</dbReference>
<keyword evidence="1" id="KW-0472">Membrane</keyword>
<protein>
    <submittedName>
        <fullName evidence="2">FixH family protein</fullName>
    </submittedName>
</protein>
<evidence type="ECO:0000313" key="2">
    <source>
        <dbReference type="EMBL" id="MDU0111760.1"/>
    </source>
</evidence>
<dbReference type="RefSeq" id="WP_315945654.1">
    <property type="nucleotide sequence ID" value="NZ_JAWCUA010000001.1"/>
</dbReference>